<dbReference type="SUPFAM" id="SSF53218">
    <property type="entry name" value="Molybdenum cofactor biosynthesis proteins"/>
    <property type="match status" value="1"/>
</dbReference>
<feature type="compositionally biased region" description="Low complexity" evidence="8">
    <location>
        <begin position="1"/>
        <end position="17"/>
    </location>
</feature>
<feature type="region of interest" description="Disordered" evidence="8">
    <location>
        <begin position="1"/>
        <end position="25"/>
    </location>
</feature>
<dbReference type="CDD" id="cd00887">
    <property type="entry name" value="MoeA"/>
    <property type="match status" value="1"/>
</dbReference>
<keyword evidence="7" id="KW-0808">Transferase</keyword>
<gene>
    <name evidence="10" type="ORF">GCM10011512_01270</name>
</gene>
<proteinExistence type="inferred from homology"/>
<dbReference type="Pfam" id="PF03454">
    <property type="entry name" value="MoeA_C"/>
    <property type="match status" value="1"/>
</dbReference>
<feature type="region of interest" description="Disordered" evidence="8">
    <location>
        <begin position="132"/>
        <end position="152"/>
    </location>
</feature>
<evidence type="ECO:0000256" key="5">
    <source>
        <dbReference type="ARBA" id="ARBA00023150"/>
    </source>
</evidence>
<keyword evidence="11" id="KW-1185">Reference proteome</keyword>
<dbReference type="InterPro" id="IPR005111">
    <property type="entry name" value="MoeA_C_domain_IV"/>
</dbReference>
<dbReference type="Gene3D" id="3.40.980.10">
    <property type="entry name" value="MoaB/Mog-like domain"/>
    <property type="match status" value="1"/>
</dbReference>
<comment type="caution">
    <text evidence="10">The sequence shown here is derived from an EMBL/GenBank/DDBJ whole genome shotgun (WGS) entry which is preliminary data.</text>
</comment>
<dbReference type="InterPro" id="IPR038987">
    <property type="entry name" value="MoeA-like"/>
</dbReference>
<comment type="catalytic activity">
    <reaction evidence="6">
        <text>adenylyl-molybdopterin + molybdate = Mo-molybdopterin + AMP + H(+)</text>
        <dbReference type="Rhea" id="RHEA:35047"/>
        <dbReference type="ChEBI" id="CHEBI:15378"/>
        <dbReference type="ChEBI" id="CHEBI:36264"/>
        <dbReference type="ChEBI" id="CHEBI:62727"/>
        <dbReference type="ChEBI" id="CHEBI:71302"/>
        <dbReference type="ChEBI" id="CHEBI:456215"/>
        <dbReference type="EC" id="2.10.1.1"/>
    </reaction>
</comment>
<dbReference type="InterPro" id="IPR001453">
    <property type="entry name" value="MoaB/Mog_dom"/>
</dbReference>
<evidence type="ECO:0000256" key="8">
    <source>
        <dbReference type="SAM" id="MobiDB-lite"/>
    </source>
</evidence>
<evidence type="ECO:0000313" key="11">
    <source>
        <dbReference type="Proteomes" id="UP000597761"/>
    </source>
</evidence>
<dbReference type="SUPFAM" id="SSF63882">
    <property type="entry name" value="MoeA N-terminal region -like"/>
    <property type="match status" value="1"/>
</dbReference>
<sequence>MSGTSRPPESPTRASPRPSAPPAPSWQAARALAYAAAPLLPARTVPLAAALGRPLVTDLTAPVDLPHYASSAMDGWAVAGAGPWRLQTTTAPSHGVTAPLIAGDAVPILTGGAVPEGATAVLRSEHGRVEPVAARDDADPPETPGATLIDVGPVPVPPDAHIRLSGEEALAGDVLIRAGEMLTPAHLALAAVAGADTLTVRPTPAVTALLTGDEVITAGIPAPGQVRDAFGPVLPGVLELLGGRATAVHRLPDDRAAVTTALAGAAADVVVTTGGTGRSTADHVRAGLLDLGAELIIDGIDVRPGHPAVLARLPDGPLVVALPGNPLAAMLTLLTLAEPVLAGLLGRPRPGSVLARSTVDLPPGRTTRLVPARREAGTDGVVPCGHTGAGMLRGLAEADVVLVVPARGLIAWREAEAVALPWQRRHVDGELPGAAPETWGSDGTAAAVERIEGPRI</sequence>
<reference evidence="11" key="1">
    <citation type="journal article" date="2019" name="Int. J. Syst. Evol. Microbiol.">
        <title>The Global Catalogue of Microorganisms (GCM) 10K type strain sequencing project: providing services to taxonomists for standard genome sequencing and annotation.</title>
        <authorList>
            <consortium name="The Broad Institute Genomics Platform"/>
            <consortium name="The Broad Institute Genome Sequencing Center for Infectious Disease"/>
            <person name="Wu L."/>
            <person name="Ma J."/>
        </authorList>
    </citation>
    <scope>NUCLEOTIDE SEQUENCE [LARGE SCALE GENOMIC DNA]</scope>
    <source>
        <strain evidence="11">CGMCC 1.15480</strain>
    </source>
</reference>
<dbReference type="PANTHER" id="PTHR10192">
    <property type="entry name" value="MOLYBDOPTERIN BIOSYNTHESIS PROTEIN"/>
    <property type="match status" value="1"/>
</dbReference>
<evidence type="ECO:0000259" key="9">
    <source>
        <dbReference type="SMART" id="SM00852"/>
    </source>
</evidence>
<comment type="function">
    <text evidence="1 7">Catalyzes the insertion of molybdate into adenylated molybdopterin with the concomitant release of AMP.</text>
</comment>
<dbReference type="Gene3D" id="3.90.105.10">
    <property type="entry name" value="Molybdopterin biosynthesis moea protein, domain 2"/>
    <property type="match status" value="1"/>
</dbReference>
<organism evidence="10 11">
    <name type="scientific">Tersicoccus solisilvae</name>
    <dbReference type="NCBI Taxonomy" id="1882339"/>
    <lineage>
        <taxon>Bacteria</taxon>
        <taxon>Bacillati</taxon>
        <taxon>Actinomycetota</taxon>
        <taxon>Actinomycetes</taxon>
        <taxon>Micrococcales</taxon>
        <taxon>Micrococcaceae</taxon>
        <taxon>Tersicoccus</taxon>
    </lineage>
</organism>
<comment type="similarity">
    <text evidence="3 7">Belongs to the MoeA family.</text>
</comment>
<dbReference type="Gene3D" id="2.40.340.10">
    <property type="entry name" value="MoeA, C-terminal, domain IV"/>
    <property type="match status" value="1"/>
</dbReference>
<dbReference type="InterPro" id="IPR036688">
    <property type="entry name" value="MoeA_C_domain_IV_sf"/>
</dbReference>
<evidence type="ECO:0000256" key="6">
    <source>
        <dbReference type="ARBA" id="ARBA00047317"/>
    </source>
</evidence>
<dbReference type="Gene3D" id="2.170.190.11">
    <property type="entry name" value="Molybdopterin biosynthesis moea protein, domain 3"/>
    <property type="match status" value="1"/>
</dbReference>
<dbReference type="EC" id="2.10.1.1" evidence="7"/>
<keyword evidence="7" id="KW-0479">Metal-binding</keyword>
<dbReference type="InterPro" id="IPR005110">
    <property type="entry name" value="MoeA_linker/N"/>
</dbReference>
<dbReference type="Proteomes" id="UP000597761">
    <property type="component" value="Unassembled WGS sequence"/>
</dbReference>
<keyword evidence="4 7" id="KW-0500">Molybdenum</keyword>
<keyword evidence="5 7" id="KW-0501">Molybdenum cofactor biosynthesis</keyword>
<evidence type="ECO:0000256" key="2">
    <source>
        <dbReference type="ARBA" id="ARBA00005046"/>
    </source>
</evidence>
<evidence type="ECO:0000256" key="7">
    <source>
        <dbReference type="RuleBase" id="RU365090"/>
    </source>
</evidence>
<dbReference type="InterPro" id="IPR036425">
    <property type="entry name" value="MoaB/Mog-like_dom_sf"/>
</dbReference>
<evidence type="ECO:0000313" key="10">
    <source>
        <dbReference type="EMBL" id="GGC78443.1"/>
    </source>
</evidence>
<dbReference type="RefSeq" id="WP_188664766.1">
    <property type="nucleotide sequence ID" value="NZ_BMJI01000001.1"/>
</dbReference>
<name>A0ABQ1NJ25_9MICC</name>
<protein>
    <recommendedName>
        <fullName evidence="7">Molybdopterin molybdenumtransferase</fullName>
        <ecNumber evidence="7">2.10.1.1</ecNumber>
    </recommendedName>
</protein>
<evidence type="ECO:0000256" key="4">
    <source>
        <dbReference type="ARBA" id="ARBA00022505"/>
    </source>
</evidence>
<comment type="pathway">
    <text evidence="2 7">Cofactor biosynthesis; molybdopterin biosynthesis.</text>
</comment>
<dbReference type="InterPro" id="IPR036135">
    <property type="entry name" value="MoeA_linker/N_sf"/>
</dbReference>
<evidence type="ECO:0000256" key="1">
    <source>
        <dbReference type="ARBA" id="ARBA00002901"/>
    </source>
</evidence>
<feature type="region of interest" description="Disordered" evidence="8">
    <location>
        <begin position="433"/>
        <end position="456"/>
    </location>
</feature>
<accession>A0ABQ1NJ25</accession>
<dbReference type="EMBL" id="BMJI01000001">
    <property type="protein sequence ID" value="GGC78443.1"/>
    <property type="molecule type" value="Genomic_DNA"/>
</dbReference>
<dbReference type="PANTHER" id="PTHR10192:SF5">
    <property type="entry name" value="GEPHYRIN"/>
    <property type="match status" value="1"/>
</dbReference>
<keyword evidence="7" id="KW-0460">Magnesium</keyword>
<dbReference type="Pfam" id="PF00994">
    <property type="entry name" value="MoCF_biosynth"/>
    <property type="match status" value="1"/>
</dbReference>
<comment type="cofactor">
    <cofactor evidence="7">
        <name>Mg(2+)</name>
        <dbReference type="ChEBI" id="CHEBI:18420"/>
    </cofactor>
</comment>
<dbReference type="SMART" id="SM00852">
    <property type="entry name" value="MoCF_biosynth"/>
    <property type="match status" value="1"/>
</dbReference>
<evidence type="ECO:0000256" key="3">
    <source>
        <dbReference type="ARBA" id="ARBA00010763"/>
    </source>
</evidence>
<dbReference type="Pfam" id="PF03453">
    <property type="entry name" value="MoeA_N"/>
    <property type="match status" value="1"/>
</dbReference>
<feature type="domain" description="MoaB/Mog" evidence="9">
    <location>
        <begin position="207"/>
        <end position="343"/>
    </location>
</feature>